<evidence type="ECO:0000256" key="3">
    <source>
        <dbReference type="ARBA" id="ARBA00022525"/>
    </source>
</evidence>
<evidence type="ECO:0000256" key="7">
    <source>
        <dbReference type="SAM" id="SignalP"/>
    </source>
</evidence>
<evidence type="ECO:0000313" key="9">
    <source>
        <dbReference type="Proteomes" id="UP000694925"/>
    </source>
</evidence>
<evidence type="ECO:0000313" key="10">
    <source>
        <dbReference type="RefSeq" id="XP_017889702.1"/>
    </source>
</evidence>
<protein>
    <submittedName>
        <fullName evidence="10">Chymotrypsin inhibitor-like</fullName>
    </submittedName>
</protein>
<organism evidence="9 10">
    <name type="scientific">Ceratina calcarata</name>
    <dbReference type="NCBI Taxonomy" id="156304"/>
    <lineage>
        <taxon>Eukaryota</taxon>
        <taxon>Metazoa</taxon>
        <taxon>Ecdysozoa</taxon>
        <taxon>Arthropoda</taxon>
        <taxon>Hexapoda</taxon>
        <taxon>Insecta</taxon>
        <taxon>Pterygota</taxon>
        <taxon>Neoptera</taxon>
        <taxon>Endopterygota</taxon>
        <taxon>Hymenoptera</taxon>
        <taxon>Apocrita</taxon>
        <taxon>Aculeata</taxon>
        <taxon>Apoidea</taxon>
        <taxon>Anthophila</taxon>
        <taxon>Apidae</taxon>
        <taxon>Ceratina</taxon>
        <taxon>Zadontomerus</taxon>
    </lineage>
</organism>
<dbReference type="GO" id="GO:0005576">
    <property type="term" value="C:extracellular region"/>
    <property type="evidence" value="ECO:0007669"/>
    <property type="project" value="UniProtKB-SubCell"/>
</dbReference>
<keyword evidence="5" id="KW-0722">Serine protease inhibitor</keyword>
<dbReference type="Pfam" id="PF01826">
    <property type="entry name" value="TIL"/>
    <property type="match status" value="1"/>
</dbReference>
<reference evidence="10" key="1">
    <citation type="submission" date="2025-08" db="UniProtKB">
        <authorList>
            <consortium name="RefSeq"/>
        </authorList>
    </citation>
    <scope>IDENTIFICATION</scope>
    <source>
        <tissue evidence="10">Whole body</tissue>
    </source>
</reference>
<name>A0AAJ7NDY6_9HYME</name>
<comment type="subcellular location">
    <subcellularLocation>
        <location evidence="1">Secreted</location>
    </subcellularLocation>
</comment>
<proteinExistence type="inferred from homology"/>
<dbReference type="PANTHER" id="PTHR23259:SF70">
    <property type="entry name" value="ACCESSORY GLAND PROTEIN ACP62F-RELATED"/>
    <property type="match status" value="1"/>
</dbReference>
<evidence type="ECO:0000256" key="4">
    <source>
        <dbReference type="ARBA" id="ARBA00022690"/>
    </source>
</evidence>
<dbReference type="InterPro" id="IPR036084">
    <property type="entry name" value="Ser_inhib-like_sf"/>
</dbReference>
<keyword evidence="3" id="KW-0964">Secreted</keyword>
<dbReference type="KEGG" id="ccal:108630744"/>
<comment type="similarity">
    <text evidence="2">Belongs to the serine protease inhibitor-like (TIL domain-containing) family.</text>
</comment>
<keyword evidence="4" id="KW-0646">Protease inhibitor</keyword>
<dbReference type="PANTHER" id="PTHR23259">
    <property type="entry name" value="RIDDLE"/>
    <property type="match status" value="1"/>
</dbReference>
<feature type="signal peptide" evidence="7">
    <location>
        <begin position="1"/>
        <end position="24"/>
    </location>
</feature>
<dbReference type="Gene3D" id="2.10.25.10">
    <property type="entry name" value="Laminin"/>
    <property type="match status" value="1"/>
</dbReference>
<dbReference type="SUPFAM" id="SSF57567">
    <property type="entry name" value="Serine protease inhibitors"/>
    <property type="match status" value="1"/>
</dbReference>
<keyword evidence="6" id="KW-1015">Disulfide bond</keyword>
<accession>A0AAJ7NDY6</accession>
<gene>
    <name evidence="10" type="primary">LOC108630744</name>
</gene>
<dbReference type="RefSeq" id="XP_017889702.1">
    <property type="nucleotide sequence ID" value="XM_018034213.2"/>
</dbReference>
<dbReference type="CDD" id="cd19941">
    <property type="entry name" value="TIL"/>
    <property type="match status" value="1"/>
</dbReference>
<keyword evidence="7" id="KW-0732">Signal</keyword>
<evidence type="ECO:0000256" key="5">
    <source>
        <dbReference type="ARBA" id="ARBA00022900"/>
    </source>
</evidence>
<dbReference type="AlphaFoldDB" id="A0AAJ7NDY6"/>
<evidence type="ECO:0000256" key="1">
    <source>
        <dbReference type="ARBA" id="ARBA00004613"/>
    </source>
</evidence>
<evidence type="ECO:0000256" key="6">
    <source>
        <dbReference type="ARBA" id="ARBA00023157"/>
    </source>
</evidence>
<evidence type="ECO:0000256" key="2">
    <source>
        <dbReference type="ARBA" id="ARBA00007611"/>
    </source>
</evidence>
<keyword evidence="9" id="KW-1185">Reference proteome</keyword>
<dbReference type="InterPro" id="IPR002919">
    <property type="entry name" value="TIL_dom"/>
</dbReference>
<sequence>MSNFVVAIALFAGLFVAFQGEVAGQQQSCPPNEALNLCGTMCEPTCDNPNPNPRFCPRLQCTIGTQACRCISGTYRNANSQCVPLDQCLSYRD</sequence>
<dbReference type="GO" id="GO:0004867">
    <property type="term" value="F:serine-type endopeptidase inhibitor activity"/>
    <property type="evidence" value="ECO:0007669"/>
    <property type="project" value="UniProtKB-KW"/>
</dbReference>
<feature type="domain" description="TIL" evidence="8">
    <location>
        <begin position="29"/>
        <end position="88"/>
    </location>
</feature>
<dbReference type="Proteomes" id="UP000694925">
    <property type="component" value="Unplaced"/>
</dbReference>
<evidence type="ECO:0000259" key="8">
    <source>
        <dbReference type="Pfam" id="PF01826"/>
    </source>
</evidence>
<dbReference type="InterPro" id="IPR051368">
    <property type="entry name" value="SerProtInhib-TIL_Domain"/>
</dbReference>
<dbReference type="GeneID" id="108630744"/>
<feature type="chain" id="PRO_5042531079" evidence="7">
    <location>
        <begin position="25"/>
        <end position="93"/>
    </location>
</feature>